<evidence type="ECO:0000313" key="2">
    <source>
        <dbReference type="EMBL" id="MDB1998696.1"/>
    </source>
</evidence>
<dbReference type="PANTHER" id="PTHR40396">
    <property type="entry name" value="ATPASE-LIKE PROTEIN"/>
    <property type="match status" value="1"/>
</dbReference>
<organism evidence="2 3">
    <name type="scientific">Clostridium symbiosum</name>
    <name type="common">Bacteroides symbiosus</name>
    <dbReference type="NCBI Taxonomy" id="1512"/>
    <lineage>
        <taxon>Bacteria</taxon>
        <taxon>Bacillati</taxon>
        <taxon>Bacillota</taxon>
        <taxon>Clostridia</taxon>
        <taxon>Lachnospirales</taxon>
        <taxon>Lachnospiraceae</taxon>
        <taxon>Otoolea</taxon>
    </lineage>
</organism>
<evidence type="ECO:0000313" key="3">
    <source>
        <dbReference type="Proteomes" id="UP001300871"/>
    </source>
</evidence>
<name>A0AAW6AMY8_CLOSY</name>
<evidence type="ECO:0000259" key="1">
    <source>
        <dbReference type="Pfam" id="PF13304"/>
    </source>
</evidence>
<dbReference type="InterPro" id="IPR027417">
    <property type="entry name" value="P-loop_NTPase"/>
</dbReference>
<feature type="domain" description="ATPase AAA-type core" evidence="1">
    <location>
        <begin position="296"/>
        <end position="373"/>
    </location>
</feature>
<dbReference type="EMBL" id="JAQLGM010000001">
    <property type="protein sequence ID" value="MDB1998696.1"/>
    <property type="molecule type" value="Genomic_DNA"/>
</dbReference>
<dbReference type="GO" id="GO:0016887">
    <property type="term" value="F:ATP hydrolysis activity"/>
    <property type="evidence" value="ECO:0007669"/>
    <property type="project" value="InterPro"/>
</dbReference>
<sequence length="445" mass="51503">MFEYIKLKNFKSFGNIEFNLLDKKGDPKQLILLYGENGIGKSNLASAFFMLSETLRTMDVRDIMQTILSEKPDTISDEDFARFFKMRYKDLETLIRENKMVDSNEPMSMEFGFRINGKSGRYLLETNDTQLIHERLEYVLTKNKGTYFDISTKQITISSKIFLEKSAYQEIKFACSKYWGKHSLLSILMHESDDKADEYIREQLSENFNLIMEFLSRISCKVKFGSRQERGIIGLPHEIFGDFDEGTIAKEDEHLLDKTEKMLNIFFKKMYGDIKKVFYKRTTQENTIHYQLMQTKLIAGKKRNIEFSMESTGTQSLLQLLPFMLVVIKGSTAIIDEFDTGVHDLLVKSIVNSLYNNLSGQLIMTTHNTLLMESGISKECIYVINELENGDKEVQCITYYDNKIHANTNIRDQYMNGKYKGIPKPANIDFNSLLDTLGITTNTMT</sequence>
<accession>A0AAW6AMY8</accession>
<dbReference type="SUPFAM" id="SSF52540">
    <property type="entry name" value="P-loop containing nucleoside triphosphate hydrolases"/>
    <property type="match status" value="1"/>
</dbReference>
<dbReference type="InterPro" id="IPR003959">
    <property type="entry name" value="ATPase_AAA_core"/>
</dbReference>
<dbReference type="Gene3D" id="3.40.50.300">
    <property type="entry name" value="P-loop containing nucleotide triphosphate hydrolases"/>
    <property type="match status" value="1"/>
</dbReference>
<dbReference type="GeneID" id="57968481"/>
<dbReference type="PANTHER" id="PTHR40396:SF1">
    <property type="entry name" value="ATPASE AAA-TYPE CORE DOMAIN-CONTAINING PROTEIN"/>
    <property type="match status" value="1"/>
</dbReference>
<proteinExistence type="predicted"/>
<dbReference type="GO" id="GO:0005524">
    <property type="term" value="F:ATP binding"/>
    <property type="evidence" value="ECO:0007669"/>
    <property type="project" value="InterPro"/>
</dbReference>
<reference evidence="2" key="1">
    <citation type="submission" date="2023-01" db="EMBL/GenBank/DDBJ databases">
        <title>Human gut microbiome strain richness.</title>
        <authorList>
            <person name="Chen-Liaw A."/>
        </authorList>
    </citation>
    <scope>NUCLEOTIDE SEQUENCE</scope>
    <source>
        <strain evidence="2">B1_m1001713B170214d0_201011</strain>
    </source>
</reference>
<comment type="caution">
    <text evidence="2">The sequence shown here is derived from an EMBL/GenBank/DDBJ whole genome shotgun (WGS) entry which is preliminary data.</text>
</comment>
<dbReference type="Pfam" id="PF13304">
    <property type="entry name" value="AAA_21"/>
    <property type="match status" value="1"/>
</dbReference>
<dbReference type="RefSeq" id="WP_150027563.1">
    <property type="nucleotide sequence ID" value="NZ_CACRUA010000081.1"/>
</dbReference>
<gene>
    <name evidence="2" type="ORF">PM006_00555</name>
</gene>
<protein>
    <submittedName>
        <fullName evidence="2">AAA family ATPase</fullName>
    </submittedName>
</protein>
<dbReference type="Proteomes" id="UP001300871">
    <property type="component" value="Unassembled WGS sequence"/>
</dbReference>
<dbReference type="AlphaFoldDB" id="A0AAW6AMY8"/>